<dbReference type="PANTHER" id="PTHR41299:SF1">
    <property type="entry name" value="THIAMINE PYROPHOSPHOKINASE"/>
    <property type="match status" value="1"/>
</dbReference>
<keyword evidence="4" id="KW-0067">ATP-binding</keyword>
<dbReference type="PANTHER" id="PTHR41299">
    <property type="entry name" value="THIAMINE PYROPHOSPHOKINASE"/>
    <property type="match status" value="1"/>
</dbReference>
<dbReference type="InterPro" id="IPR007373">
    <property type="entry name" value="Thiamin_PyroPKinase_B1-bd"/>
</dbReference>
<dbReference type="CDD" id="cd07995">
    <property type="entry name" value="TPK"/>
    <property type="match status" value="1"/>
</dbReference>
<dbReference type="SUPFAM" id="SSF63999">
    <property type="entry name" value="Thiamin pyrophosphokinase, catalytic domain"/>
    <property type="match status" value="1"/>
</dbReference>
<name>A0ABU2HQD1_9RHOB</name>
<evidence type="ECO:0000313" key="7">
    <source>
        <dbReference type="EMBL" id="MDS9467246.1"/>
    </source>
</evidence>
<evidence type="ECO:0000256" key="4">
    <source>
        <dbReference type="ARBA" id="ARBA00022840"/>
    </source>
</evidence>
<accession>A0ABU2HQD1</accession>
<keyword evidence="3" id="KW-0418">Kinase</keyword>
<protein>
    <recommendedName>
        <fullName evidence="5">Thiamine diphosphokinase</fullName>
        <ecNumber evidence="5">2.7.6.2</ecNumber>
    </recommendedName>
</protein>
<dbReference type="Pfam" id="PF04263">
    <property type="entry name" value="TPK_catalytic"/>
    <property type="match status" value="1"/>
</dbReference>
<evidence type="ECO:0000259" key="6">
    <source>
        <dbReference type="SMART" id="SM00983"/>
    </source>
</evidence>
<dbReference type="InterPro" id="IPR053149">
    <property type="entry name" value="TPK"/>
</dbReference>
<proteinExistence type="predicted"/>
<comment type="caution">
    <text evidence="7">The sequence shown here is derived from an EMBL/GenBank/DDBJ whole genome shotgun (WGS) entry which is preliminary data.</text>
</comment>
<keyword evidence="1 7" id="KW-0808">Transferase</keyword>
<dbReference type="GO" id="GO:0004788">
    <property type="term" value="F:thiamine diphosphokinase activity"/>
    <property type="evidence" value="ECO:0007669"/>
    <property type="project" value="UniProtKB-EC"/>
</dbReference>
<evidence type="ECO:0000256" key="3">
    <source>
        <dbReference type="ARBA" id="ARBA00022777"/>
    </source>
</evidence>
<dbReference type="EC" id="2.7.6.2" evidence="5"/>
<dbReference type="InterPro" id="IPR036759">
    <property type="entry name" value="TPK_catalytic_sf"/>
</dbReference>
<evidence type="ECO:0000256" key="5">
    <source>
        <dbReference type="NCBIfam" id="TIGR01378"/>
    </source>
</evidence>
<keyword evidence="2" id="KW-0547">Nucleotide-binding</keyword>
<sequence length="214" mass="21898">MTVLASAVPVTLIGGAPFPRSDLDAALNIGRTVAAADGGADQALAHGLLPEAVFGDFDSLSAHAKAVIPAERLHRIAEQDSTDFEKSLSRIRAPLVVAVGFSGARQDHFLANLSAMARRVGPPCILIAGSDVITLCPPRIGMDLPAGTRVSLFPMGSASGISEGLKWPIDGLKFASDGRVGTSNEAMGPIDLAIDGPMLLILPGSCLGLLAAAI</sequence>
<dbReference type="SUPFAM" id="SSF63862">
    <property type="entry name" value="Thiamin pyrophosphokinase, substrate-binding domain"/>
    <property type="match status" value="1"/>
</dbReference>
<evidence type="ECO:0000256" key="1">
    <source>
        <dbReference type="ARBA" id="ARBA00022679"/>
    </source>
</evidence>
<dbReference type="NCBIfam" id="TIGR01378">
    <property type="entry name" value="thi_PPkinase"/>
    <property type="match status" value="1"/>
</dbReference>
<gene>
    <name evidence="7" type="ORF">RGQ15_06620</name>
</gene>
<dbReference type="Proteomes" id="UP001269144">
    <property type="component" value="Unassembled WGS sequence"/>
</dbReference>
<reference evidence="8" key="1">
    <citation type="submission" date="2023-07" db="EMBL/GenBank/DDBJ databases">
        <title>Paracoccus sp. MBLB3053 whole genome sequence.</title>
        <authorList>
            <person name="Hwang C.Y."/>
            <person name="Cho E.-S."/>
            <person name="Seo M.-J."/>
        </authorList>
    </citation>
    <scope>NUCLEOTIDE SEQUENCE [LARGE SCALE GENOMIC DNA]</scope>
    <source>
        <strain evidence="8">MBLB3053</strain>
    </source>
</reference>
<feature type="domain" description="Thiamin pyrophosphokinase thiamin-binding" evidence="6">
    <location>
        <begin position="141"/>
        <end position="198"/>
    </location>
</feature>
<dbReference type="Gene3D" id="3.40.50.10240">
    <property type="entry name" value="Thiamin pyrophosphokinase, catalytic domain"/>
    <property type="match status" value="1"/>
</dbReference>
<dbReference type="InterPro" id="IPR036371">
    <property type="entry name" value="TPK_B1-bd_sf"/>
</dbReference>
<dbReference type="InterPro" id="IPR007371">
    <property type="entry name" value="TPK_catalytic"/>
</dbReference>
<evidence type="ECO:0000256" key="2">
    <source>
        <dbReference type="ARBA" id="ARBA00022741"/>
    </source>
</evidence>
<dbReference type="EMBL" id="JAVQLW010000001">
    <property type="protein sequence ID" value="MDS9467246.1"/>
    <property type="molecule type" value="Genomic_DNA"/>
</dbReference>
<dbReference type="InterPro" id="IPR006282">
    <property type="entry name" value="Thi_PPkinase"/>
</dbReference>
<evidence type="ECO:0000313" key="8">
    <source>
        <dbReference type="Proteomes" id="UP001269144"/>
    </source>
</evidence>
<dbReference type="RefSeq" id="WP_311159427.1">
    <property type="nucleotide sequence ID" value="NZ_JAVQLW010000001.1"/>
</dbReference>
<dbReference type="Pfam" id="PF04265">
    <property type="entry name" value="TPK_B1_binding"/>
    <property type="match status" value="1"/>
</dbReference>
<keyword evidence="8" id="KW-1185">Reference proteome</keyword>
<organism evidence="7 8">
    <name type="scientific">Paracoccus aurantius</name>
    <dbReference type="NCBI Taxonomy" id="3073814"/>
    <lineage>
        <taxon>Bacteria</taxon>
        <taxon>Pseudomonadati</taxon>
        <taxon>Pseudomonadota</taxon>
        <taxon>Alphaproteobacteria</taxon>
        <taxon>Rhodobacterales</taxon>
        <taxon>Paracoccaceae</taxon>
        <taxon>Paracoccus</taxon>
    </lineage>
</organism>
<dbReference type="SMART" id="SM00983">
    <property type="entry name" value="TPK_B1_binding"/>
    <property type="match status" value="1"/>
</dbReference>